<dbReference type="SUPFAM" id="SSF47095">
    <property type="entry name" value="HMG-box"/>
    <property type="match status" value="1"/>
</dbReference>
<keyword evidence="3" id="KW-1185">Reference proteome</keyword>
<accession>A0A835ZFX9</accession>
<dbReference type="PANTHER" id="PTHR23099">
    <property type="entry name" value="TRANSCRIPTIONAL REGULATOR"/>
    <property type="match status" value="1"/>
</dbReference>
<dbReference type="CDD" id="cd00084">
    <property type="entry name" value="HMG-box_SF"/>
    <property type="match status" value="1"/>
</dbReference>
<dbReference type="InterPro" id="IPR036910">
    <property type="entry name" value="HMG_box_dom_sf"/>
</dbReference>
<dbReference type="InterPro" id="IPR006640">
    <property type="entry name" value="SprT-like_domain"/>
</dbReference>
<protein>
    <submittedName>
        <fullName evidence="2">SprT-like family-domain-containing protein</fullName>
    </submittedName>
</protein>
<gene>
    <name evidence="2" type="ORF">JKP88DRAFT_293503</name>
</gene>
<dbReference type="Proteomes" id="UP000664859">
    <property type="component" value="Unassembled WGS sequence"/>
</dbReference>
<name>A0A835ZFX9_9STRA</name>
<comment type="caution">
    <text evidence="2">The sequence shown here is derived from an EMBL/GenBank/DDBJ whole genome shotgun (WGS) entry which is preliminary data.</text>
</comment>
<dbReference type="PANTHER" id="PTHR23099:SF0">
    <property type="entry name" value="GERM CELL NUCLEAR ACIDIC PROTEIN"/>
    <property type="match status" value="1"/>
</dbReference>
<dbReference type="AlphaFoldDB" id="A0A835ZFX9"/>
<sequence length="214" mass="23538">EFDAKVFGGRLGGTQVTWSKRLSSTAGITRCSKSRSAAAADWHYEARIELSCKVLDSEERLQSTLLHELCHAAAWMVDHNVKPPHGPQFKAWARRAQRVYPHLPVTTCHSYDIAYKFRYECQGCKTVIGRHSKSLDTDKMACGACSGRLLLLPTQRVKADGTPVAARQPSGFSLFVKEHFASVKGGMGGASHGEVMRELSRRHKLQQAAAAATT</sequence>
<dbReference type="OrthoDB" id="20772at2759"/>
<dbReference type="GO" id="GO:0006950">
    <property type="term" value="P:response to stress"/>
    <property type="evidence" value="ECO:0007669"/>
    <property type="project" value="UniProtKB-ARBA"/>
</dbReference>
<evidence type="ECO:0000259" key="1">
    <source>
        <dbReference type="SMART" id="SM00731"/>
    </source>
</evidence>
<proteinExistence type="predicted"/>
<dbReference type="SMART" id="SM00731">
    <property type="entry name" value="SprT"/>
    <property type="match status" value="1"/>
</dbReference>
<reference evidence="2" key="1">
    <citation type="submission" date="2021-02" db="EMBL/GenBank/DDBJ databases">
        <title>First Annotated Genome of the Yellow-green Alga Tribonema minus.</title>
        <authorList>
            <person name="Mahan K.M."/>
        </authorList>
    </citation>
    <scope>NUCLEOTIDE SEQUENCE</scope>
    <source>
        <strain evidence="2">UTEX B ZZ1240</strain>
    </source>
</reference>
<organism evidence="2 3">
    <name type="scientific">Tribonema minus</name>
    <dbReference type="NCBI Taxonomy" id="303371"/>
    <lineage>
        <taxon>Eukaryota</taxon>
        <taxon>Sar</taxon>
        <taxon>Stramenopiles</taxon>
        <taxon>Ochrophyta</taxon>
        <taxon>PX clade</taxon>
        <taxon>Xanthophyceae</taxon>
        <taxon>Tribonematales</taxon>
        <taxon>Tribonemataceae</taxon>
        <taxon>Tribonema</taxon>
    </lineage>
</organism>
<dbReference type="GO" id="GO:0005634">
    <property type="term" value="C:nucleus"/>
    <property type="evidence" value="ECO:0007669"/>
    <property type="project" value="TreeGrafter"/>
</dbReference>
<evidence type="ECO:0000313" key="2">
    <source>
        <dbReference type="EMBL" id="KAG5192328.1"/>
    </source>
</evidence>
<dbReference type="Pfam" id="PF10263">
    <property type="entry name" value="SprT-like"/>
    <property type="match status" value="1"/>
</dbReference>
<evidence type="ECO:0000313" key="3">
    <source>
        <dbReference type="Proteomes" id="UP000664859"/>
    </source>
</evidence>
<dbReference type="EMBL" id="JAFCMP010000007">
    <property type="protein sequence ID" value="KAG5192328.1"/>
    <property type="molecule type" value="Genomic_DNA"/>
</dbReference>
<feature type="domain" description="SprT-like" evidence="1">
    <location>
        <begin position="1"/>
        <end position="152"/>
    </location>
</feature>
<feature type="non-terminal residue" evidence="2">
    <location>
        <position position="214"/>
    </location>
</feature>